<feature type="transmembrane region" description="Helical" evidence="1">
    <location>
        <begin position="299"/>
        <end position="317"/>
    </location>
</feature>
<feature type="transmembrane region" description="Helical" evidence="1">
    <location>
        <begin position="269"/>
        <end position="287"/>
    </location>
</feature>
<name>A0ABU3UMX4_9ACTN</name>
<evidence type="ECO:0000256" key="1">
    <source>
        <dbReference type="SAM" id="Phobius"/>
    </source>
</evidence>
<proteinExistence type="predicted"/>
<evidence type="ECO:0000313" key="3">
    <source>
        <dbReference type="Proteomes" id="UP001257627"/>
    </source>
</evidence>
<accession>A0ABU3UMX4</accession>
<protein>
    <recommendedName>
        <fullName evidence="4">Integral membrane protein</fullName>
    </recommendedName>
</protein>
<feature type="transmembrane region" description="Helical" evidence="1">
    <location>
        <begin position="134"/>
        <end position="152"/>
    </location>
</feature>
<feature type="transmembrane region" description="Helical" evidence="1">
    <location>
        <begin position="106"/>
        <end position="128"/>
    </location>
</feature>
<organism evidence="2 3">
    <name type="scientific">Streptomyces mirabilis</name>
    <dbReference type="NCBI Taxonomy" id="68239"/>
    <lineage>
        <taxon>Bacteria</taxon>
        <taxon>Bacillati</taxon>
        <taxon>Actinomycetota</taxon>
        <taxon>Actinomycetes</taxon>
        <taxon>Kitasatosporales</taxon>
        <taxon>Streptomycetaceae</taxon>
        <taxon>Streptomyces</taxon>
    </lineage>
</organism>
<keyword evidence="1" id="KW-1133">Transmembrane helix</keyword>
<evidence type="ECO:0008006" key="4">
    <source>
        <dbReference type="Google" id="ProtNLM"/>
    </source>
</evidence>
<comment type="caution">
    <text evidence="2">The sequence shown here is derived from an EMBL/GenBank/DDBJ whole genome shotgun (WGS) entry which is preliminary data.</text>
</comment>
<feature type="transmembrane region" description="Helical" evidence="1">
    <location>
        <begin position="177"/>
        <end position="197"/>
    </location>
</feature>
<keyword evidence="1" id="KW-0812">Transmembrane</keyword>
<keyword evidence="3" id="KW-1185">Reference proteome</keyword>
<dbReference type="Proteomes" id="UP001257627">
    <property type="component" value="Unassembled WGS sequence"/>
</dbReference>
<dbReference type="EMBL" id="JARAKF010000001">
    <property type="protein sequence ID" value="MDU8995120.1"/>
    <property type="molecule type" value="Genomic_DNA"/>
</dbReference>
<keyword evidence="1" id="KW-0472">Membrane</keyword>
<reference evidence="2 3" key="1">
    <citation type="submission" date="2023-02" db="EMBL/GenBank/DDBJ databases">
        <authorList>
            <person name="Maleckis M."/>
        </authorList>
    </citation>
    <scope>NUCLEOTIDE SEQUENCE [LARGE SCALE GENOMIC DNA]</scope>
    <source>
        <strain evidence="2 3">P8-A2</strain>
    </source>
</reference>
<sequence>MQEARHGAERGGGLGAGQGAAHTGGCTCGDCPHGAREGHRRAVAAFLARRDELASGQGLPAAVAHSASASRQWVSDELTQSADLVAERGRVDGEAWLGRLWRRTAYAVWGTVLTLLIVQALTAIGAGWTAARTAGLLAALVVAAGLTGAGYLHRARGGALAPVVGEDNRLSTSRAMAAGWVLFVVYAVLVLVGQLAAASAHGERDDLIAGLELARGAGVVTVVAVVCAIAVVVRRVVGLRVLGQRLQKVRADRPRAADLLTDDSGRGSFADIQYVVIGAVALVFAAVRLARRPEQLPDLPWGLALLVLVSAATYLAGKYAEGGRPVILSVVRSREAGDLDAPIRTGDDIEIRGAGFVPPGAQSADRLSRMVVRIGAVHVHVPLVPVPGGFSNPTDAVLTVPVPVDVEPGRVEVQVVTAAGVETNRCLIEVTD</sequence>
<feature type="transmembrane region" description="Helical" evidence="1">
    <location>
        <begin position="217"/>
        <end position="237"/>
    </location>
</feature>
<evidence type="ECO:0000313" key="2">
    <source>
        <dbReference type="EMBL" id="MDU8995120.1"/>
    </source>
</evidence>
<gene>
    <name evidence="2" type="ORF">PU648_22745</name>
</gene>